<proteinExistence type="inferred from homology"/>
<dbReference type="SUPFAM" id="SSF46689">
    <property type="entry name" value="Homeodomain-like"/>
    <property type="match status" value="1"/>
</dbReference>
<comment type="subcellular location">
    <subcellularLocation>
        <location evidence="1 8">Nucleus</location>
    </subcellularLocation>
</comment>
<dbReference type="CDD" id="cd00086">
    <property type="entry name" value="homeodomain"/>
    <property type="match status" value="1"/>
</dbReference>
<evidence type="ECO:0000256" key="2">
    <source>
        <dbReference type="ARBA" id="ARBA00006454"/>
    </source>
</evidence>
<protein>
    <submittedName>
        <fullName evidence="12 13">BEL1-like homeodomain protein 3 isoform X1</fullName>
    </submittedName>
</protein>
<organism evidence="11 13">
    <name type="scientific">Elaeis guineensis var. tenera</name>
    <name type="common">Oil palm</name>
    <dbReference type="NCBI Taxonomy" id="51953"/>
    <lineage>
        <taxon>Eukaryota</taxon>
        <taxon>Viridiplantae</taxon>
        <taxon>Streptophyta</taxon>
        <taxon>Embryophyta</taxon>
        <taxon>Tracheophyta</taxon>
        <taxon>Spermatophyta</taxon>
        <taxon>Magnoliopsida</taxon>
        <taxon>Liliopsida</taxon>
        <taxon>Arecaceae</taxon>
        <taxon>Arecoideae</taxon>
        <taxon>Cocoseae</taxon>
        <taxon>Elaeidinae</taxon>
        <taxon>Elaeis</taxon>
    </lineage>
</organism>
<dbReference type="Pfam" id="PF05920">
    <property type="entry name" value="Homeobox_KN"/>
    <property type="match status" value="1"/>
</dbReference>
<evidence type="ECO:0000256" key="5">
    <source>
        <dbReference type="ARBA" id="ARBA00023155"/>
    </source>
</evidence>
<reference evidence="12 13" key="1">
    <citation type="submission" date="2025-04" db="UniProtKB">
        <authorList>
            <consortium name="RefSeq"/>
        </authorList>
    </citation>
    <scope>IDENTIFICATION</scope>
</reference>
<sequence>MEHDLFNASLSLPTHNELAIESASLHMLSDPLTQSSLPGNNNHRQTMAGYPLLSTFQEEALNSLYAANNGDMFNGNLSYSRNMPHVGNTSYDGSNGNTDLREHFMGTCLSATSLANLLSASTCLHENLININTVSASSLPPEETRTSVSCDSCNTIDSSVTTSVNCAIVPQGDGGLLTSKKGACLNGQFNYSWNYEEVLGREMPSGKTFTSIHPSYHVLGSSETGWSYDKASLKFSHPFNNYMPSNELSLSLGASQPSIISMPHAPDQGSEASCSGVTLVTSNDSGYPVPTELPACSHAFRNSPCDVGWGMGVRSGQPLPNNEKFSLYHMTSSLFRLSHVLSGSRYLHVAQQILAEVISYAVPDWHEMNSDSVAGIEGEDKMSFSSSWSNIQELAISGSDEYPLSSGEIKSQGLVDGQRCLEAFTKKTELVTMLQLVDQRYNQCIDQIHDVISAFCNATGSGTAHMHAWFALRTISSLYKNLRKRITSRLLLMTQRPSTECMREKEKSLESSLIQKQWALQQLRRRDQHSWRPQRGLPEKSVSVLRAWMFQNFLHPYPKDNEKHLLAIKSGLTRSQVSNWFINARVRLWKPMIEEMHSELTKKNQTDGSGGESRSHGNIRGQRLQTT</sequence>
<evidence type="ECO:0000313" key="12">
    <source>
        <dbReference type="RefSeq" id="XP_010915332.1"/>
    </source>
</evidence>
<dbReference type="Pfam" id="PF07526">
    <property type="entry name" value="POX"/>
    <property type="match status" value="1"/>
</dbReference>
<dbReference type="RefSeq" id="XP_010915334.1">
    <property type="nucleotide sequence ID" value="XM_010917032.3"/>
</dbReference>
<evidence type="ECO:0000256" key="9">
    <source>
        <dbReference type="SAM" id="MobiDB-lite"/>
    </source>
</evidence>
<dbReference type="GeneID" id="105040483"/>
<accession>A0A6I9QU34</accession>
<dbReference type="GO" id="GO:0005634">
    <property type="term" value="C:nucleus"/>
    <property type="evidence" value="ECO:0007669"/>
    <property type="project" value="UniProtKB-SubCell"/>
</dbReference>
<evidence type="ECO:0000313" key="15">
    <source>
        <dbReference type="RefSeq" id="XP_029119027.1"/>
    </source>
</evidence>
<keyword evidence="4 8" id="KW-0238">DNA-binding</keyword>
<evidence type="ECO:0000259" key="10">
    <source>
        <dbReference type="PROSITE" id="PS50071"/>
    </source>
</evidence>
<feature type="domain" description="Homeobox" evidence="10">
    <location>
        <begin position="528"/>
        <end position="591"/>
    </location>
</feature>
<dbReference type="AlphaFoldDB" id="A0A6I9QU34"/>
<dbReference type="RefSeq" id="XP_010915335.1">
    <property type="nucleotide sequence ID" value="XM_010917033.3"/>
</dbReference>
<evidence type="ECO:0000256" key="6">
    <source>
        <dbReference type="ARBA" id="ARBA00023163"/>
    </source>
</evidence>
<dbReference type="PROSITE" id="PS50071">
    <property type="entry name" value="HOMEOBOX_2"/>
    <property type="match status" value="1"/>
</dbReference>
<dbReference type="Gene3D" id="1.10.10.60">
    <property type="entry name" value="Homeodomain-like"/>
    <property type="match status" value="1"/>
</dbReference>
<evidence type="ECO:0000256" key="7">
    <source>
        <dbReference type="ARBA" id="ARBA00023242"/>
    </source>
</evidence>
<dbReference type="SMART" id="SM00389">
    <property type="entry name" value="HOX"/>
    <property type="match status" value="1"/>
</dbReference>
<keyword evidence="11" id="KW-1185">Reference proteome</keyword>
<dbReference type="InterPro" id="IPR001356">
    <property type="entry name" value="HD"/>
</dbReference>
<comment type="similarity">
    <text evidence="2">Belongs to the TALE/BELL homeobox family.</text>
</comment>
<dbReference type="InterPro" id="IPR006563">
    <property type="entry name" value="POX_dom"/>
</dbReference>
<dbReference type="RefSeq" id="XP_029119027.1">
    <property type="nucleotide sequence ID" value="XM_029263194.1"/>
</dbReference>
<evidence type="ECO:0000313" key="13">
    <source>
        <dbReference type="RefSeq" id="XP_010915334.1"/>
    </source>
</evidence>
<dbReference type="PANTHER" id="PTHR11850">
    <property type="entry name" value="HOMEOBOX PROTEIN TRANSCRIPTION FACTORS"/>
    <property type="match status" value="1"/>
</dbReference>
<keyword evidence="7 8" id="KW-0539">Nucleus</keyword>
<feature type="DNA-binding region" description="Homeobox" evidence="8">
    <location>
        <begin position="530"/>
        <end position="592"/>
    </location>
</feature>
<dbReference type="InterPro" id="IPR008422">
    <property type="entry name" value="KN_HD"/>
</dbReference>
<keyword evidence="6" id="KW-0804">Transcription</keyword>
<keyword evidence="5 8" id="KW-0371">Homeobox</keyword>
<dbReference type="SMART" id="SM00574">
    <property type="entry name" value="POX"/>
    <property type="match status" value="1"/>
</dbReference>
<evidence type="ECO:0000256" key="1">
    <source>
        <dbReference type="ARBA" id="ARBA00004123"/>
    </source>
</evidence>
<gene>
    <name evidence="12 13 14 15" type="primary">LOC105040483</name>
</gene>
<dbReference type="InterPro" id="IPR050224">
    <property type="entry name" value="TALE_homeobox"/>
</dbReference>
<dbReference type="GO" id="GO:0006355">
    <property type="term" value="P:regulation of DNA-templated transcription"/>
    <property type="evidence" value="ECO:0007669"/>
    <property type="project" value="InterPro"/>
</dbReference>
<evidence type="ECO:0000256" key="8">
    <source>
        <dbReference type="PROSITE-ProRule" id="PRU00108"/>
    </source>
</evidence>
<keyword evidence="3" id="KW-0805">Transcription regulation</keyword>
<evidence type="ECO:0000256" key="3">
    <source>
        <dbReference type="ARBA" id="ARBA00023015"/>
    </source>
</evidence>
<dbReference type="Proteomes" id="UP000504607">
    <property type="component" value="Chromosome 3"/>
</dbReference>
<dbReference type="OrthoDB" id="10056939at2759"/>
<evidence type="ECO:0000313" key="11">
    <source>
        <dbReference type="Proteomes" id="UP000504607"/>
    </source>
</evidence>
<name>A0A6I9QU34_ELAGV</name>
<evidence type="ECO:0000256" key="4">
    <source>
        <dbReference type="ARBA" id="ARBA00023125"/>
    </source>
</evidence>
<feature type="region of interest" description="Disordered" evidence="9">
    <location>
        <begin position="601"/>
        <end position="627"/>
    </location>
</feature>
<dbReference type="KEGG" id="egu:105040483"/>
<dbReference type="RefSeq" id="XP_010915332.1">
    <property type="nucleotide sequence ID" value="XM_010917030.3"/>
</dbReference>
<evidence type="ECO:0000313" key="14">
    <source>
        <dbReference type="RefSeq" id="XP_010915335.1"/>
    </source>
</evidence>
<dbReference type="GO" id="GO:0003677">
    <property type="term" value="F:DNA binding"/>
    <property type="evidence" value="ECO:0007669"/>
    <property type="project" value="UniProtKB-UniRule"/>
</dbReference>
<dbReference type="InterPro" id="IPR009057">
    <property type="entry name" value="Homeodomain-like_sf"/>
</dbReference>